<dbReference type="SUPFAM" id="SSF51905">
    <property type="entry name" value="FAD/NAD(P)-binding domain"/>
    <property type="match status" value="2"/>
</dbReference>
<organism evidence="8 9">
    <name type="scientific">Gemmobacter fulvus</name>
    <dbReference type="NCBI Taxonomy" id="2840474"/>
    <lineage>
        <taxon>Bacteria</taxon>
        <taxon>Pseudomonadati</taxon>
        <taxon>Pseudomonadota</taxon>
        <taxon>Alphaproteobacteria</taxon>
        <taxon>Rhodobacterales</taxon>
        <taxon>Paracoccaceae</taxon>
        <taxon>Gemmobacter</taxon>
    </lineage>
</organism>
<proteinExistence type="inferred from homology"/>
<keyword evidence="9" id="KW-1185">Reference proteome</keyword>
<dbReference type="InterPro" id="IPR025700">
    <property type="entry name" value="Lys/Orn_oxygenase"/>
</dbReference>
<protein>
    <submittedName>
        <fullName evidence="8">Lysine N(6)-hydroxylase/L-ornithine N(5)-oxygenase family protein</fullName>
    </submittedName>
</protein>
<dbReference type="Pfam" id="PF13434">
    <property type="entry name" value="Lys_Orn_oxgnase"/>
    <property type="match status" value="1"/>
</dbReference>
<dbReference type="Gene3D" id="3.50.50.60">
    <property type="entry name" value="FAD/NAD(P)-binding domain"/>
    <property type="match status" value="1"/>
</dbReference>
<evidence type="ECO:0000256" key="3">
    <source>
        <dbReference type="ARBA" id="ARBA00007588"/>
    </source>
</evidence>
<comment type="pathway">
    <text evidence="2">Siderophore biosynthesis.</text>
</comment>
<dbReference type="Proteomes" id="UP000679352">
    <property type="component" value="Chromosome"/>
</dbReference>
<dbReference type="InterPro" id="IPR036188">
    <property type="entry name" value="FAD/NAD-bd_sf"/>
</dbReference>
<gene>
    <name evidence="8" type="ORF">KM031_09760</name>
</gene>
<dbReference type="PANTHER" id="PTHR42802:SF1">
    <property type="entry name" value="L-ORNITHINE N(5)-MONOOXYGENASE"/>
    <property type="match status" value="1"/>
</dbReference>
<keyword evidence="5" id="KW-0274">FAD</keyword>
<dbReference type="AlphaFoldDB" id="A0A975P5D0"/>
<evidence type="ECO:0000256" key="5">
    <source>
        <dbReference type="ARBA" id="ARBA00022827"/>
    </source>
</evidence>
<evidence type="ECO:0000256" key="2">
    <source>
        <dbReference type="ARBA" id="ARBA00004924"/>
    </source>
</evidence>
<dbReference type="KEGG" id="gfu:KM031_09760"/>
<keyword evidence="4" id="KW-0285">Flavoprotein</keyword>
<keyword evidence="6" id="KW-0521">NADP</keyword>
<keyword evidence="7" id="KW-0560">Oxidoreductase</keyword>
<comment type="cofactor">
    <cofactor evidence="1">
        <name>FAD</name>
        <dbReference type="ChEBI" id="CHEBI:57692"/>
    </cofactor>
</comment>
<accession>A0A975P5D0</accession>
<sequence length="427" mass="46427">MPDKIHDLIGVGFGPSNLALAIALHESASPVQARFLEARPAFAWHPDMMIDGADMQVSFLKDLVSLRDPTSGFSFLNYLHHKGRLERFINRKTFFPSRHEYNDYLGWAAARLGPVCVYDQRVTAVEAVEKNGAVDLLAVTAQDAQGHETQRFARNLVLAPGGQPFWPDCFADQRGGPAVIHACDYITARQARLKPGLRIAVLGGGQSAVEIFADLAAHPAAPQLDLILRGHAIRPADDSAFVNEIFGIGYTDRLFALPPEARSAFLRDFAATNYSVADADLIARLYELFYEQEVQGGTRLRLLRETRVASVRSQGAGVVLEMVGGAEAAPQSEAYDLVILATGYRRALSETVLAGLLPWMTGSQPGRDYRLPMAPRFAPQIFVQGYSEATHGLSDTLLSVLPARAQEIAAALAPPSDAARRPVLAAE</sequence>
<comment type="similarity">
    <text evidence="3">Belongs to the lysine N(6)-hydroxylase/L-ornithine N(5)-oxygenase family.</text>
</comment>
<dbReference type="RefSeq" id="WP_215505826.1">
    <property type="nucleotide sequence ID" value="NZ_CP076361.1"/>
</dbReference>
<dbReference type="PANTHER" id="PTHR42802">
    <property type="entry name" value="MONOOXYGENASE"/>
    <property type="match status" value="1"/>
</dbReference>
<evidence type="ECO:0000256" key="4">
    <source>
        <dbReference type="ARBA" id="ARBA00022630"/>
    </source>
</evidence>
<evidence type="ECO:0000313" key="8">
    <source>
        <dbReference type="EMBL" id="QWK89161.1"/>
    </source>
</evidence>
<dbReference type="EMBL" id="CP076361">
    <property type="protein sequence ID" value="QWK89161.1"/>
    <property type="molecule type" value="Genomic_DNA"/>
</dbReference>
<evidence type="ECO:0000313" key="9">
    <source>
        <dbReference type="Proteomes" id="UP000679352"/>
    </source>
</evidence>
<dbReference type="PRINTS" id="PR00368">
    <property type="entry name" value="FADPNR"/>
</dbReference>
<evidence type="ECO:0000256" key="7">
    <source>
        <dbReference type="ARBA" id="ARBA00023002"/>
    </source>
</evidence>
<dbReference type="GO" id="GO:0016491">
    <property type="term" value="F:oxidoreductase activity"/>
    <property type="evidence" value="ECO:0007669"/>
    <property type="project" value="UniProtKB-KW"/>
</dbReference>
<dbReference type="GO" id="GO:0006879">
    <property type="term" value="P:intracellular iron ion homeostasis"/>
    <property type="evidence" value="ECO:0007669"/>
    <property type="project" value="TreeGrafter"/>
</dbReference>
<reference evidence="8" key="1">
    <citation type="submission" date="2021-06" db="EMBL/GenBank/DDBJ databases">
        <title>Direct submission.</title>
        <authorList>
            <person name="Lee C.-S."/>
            <person name="Jin L."/>
        </authorList>
    </citation>
    <scope>NUCLEOTIDE SEQUENCE</scope>
    <source>
        <strain evidence="8">Con5</strain>
    </source>
</reference>
<name>A0A975P5D0_9RHOB</name>
<evidence type="ECO:0000256" key="6">
    <source>
        <dbReference type="ARBA" id="ARBA00022857"/>
    </source>
</evidence>
<evidence type="ECO:0000256" key="1">
    <source>
        <dbReference type="ARBA" id="ARBA00001974"/>
    </source>
</evidence>